<feature type="region of interest" description="Disordered" evidence="8">
    <location>
        <begin position="1"/>
        <end position="29"/>
    </location>
</feature>
<protein>
    <recommendedName>
        <fullName evidence="9">C2H2-type domain-containing protein</fullName>
    </recommendedName>
</protein>
<evidence type="ECO:0000313" key="10">
    <source>
        <dbReference type="EMBL" id="QSZ30397.1"/>
    </source>
</evidence>
<dbReference type="GO" id="GO:0008270">
    <property type="term" value="F:zinc ion binding"/>
    <property type="evidence" value="ECO:0007669"/>
    <property type="project" value="UniProtKB-KW"/>
</dbReference>
<evidence type="ECO:0000256" key="3">
    <source>
        <dbReference type="ARBA" id="ARBA00022771"/>
    </source>
</evidence>
<feature type="domain" description="C2H2-type" evidence="9">
    <location>
        <begin position="435"/>
        <end position="458"/>
    </location>
</feature>
<dbReference type="Gene3D" id="3.30.160.60">
    <property type="entry name" value="Classic Zinc Finger"/>
    <property type="match status" value="1"/>
</dbReference>
<comment type="subcellular location">
    <subcellularLocation>
        <location evidence="1">Nucleus</location>
    </subcellularLocation>
</comment>
<evidence type="ECO:0000256" key="6">
    <source>
        <dbReference type="ARBA" id="ARBA00023163"/>
    </source>
</evidence>
<accession>A0A8A3PA34</accession>
<dbReference type="PANTHER" id="PTHR46179">
    <property type="entry name" value="ZINC FINGER PROTEIN"/>
    <property type="match status" value="1"/>
</dbReference>
<keyword evidence="7" id="KW-0539">Nucleus</keyword>
<proteinExistence type="predicted"/>
<organism evidence="10 11">
    <name type="scientific">Monilinia vaccinii-corymbosi</name>
    <dbReference type="NCBI Taxonomy" id="61207"/>
    <lineage>
        <taxon>Eukaryota</taxon>
        <taxon>Fungi</taxon>
        <taxon>Dikarya</taxon>
        <taxon>Ascomycota</taxon>
        <taxon>Pezizomycotina</taxon>
        <taxon>Leotiomycetes</taxon>
        <taxon>Helotiales</taxon>
        <taxon>Sclerotiniaceae</taxon>
        <taxon>Monilinia</taxon>
    </lineage>
</organism>
<evidence type="ECO:0000259" key="9">
    <source>
        <dbReference type="PROSITE" id="PS00028"/>
    </source>
</evidence>
<keyword evidence="4" id="KW-0862">Zinc</keyword>
<evidence type="ECO:0000313" key="11">
    <source>
        <dbReference type="Proteomes" id="UP000672032"/>
    </source>
</evidence>
<sequence>MEYLENDKPRSRYSADYSRPAPPYEAVDGTQTTSFASRGHSYMDQSFPYNEIPFQVNDLDARYEIDEKQLGSISSYPDRPYNISSIPYCANRSNSTSAFPSAFVDSFHSGNATRAYENGNTKTFSSIATAPSIIQNPIHNDRYNQSTAYSLKEESSDYLDRVSTTFLGSTVSQEGSQRGDPSQQTLSAPRIPHHFPLNLLNYTPPGFQNDGNNSNLDVYYAYQTSAPRVSAFHHPYPSFESLATAPNGISMQHGNAIDTPQSNELLTSKPLGTRYKPLGSLFTEETITLPYGQLENRNHSMLDGGALPNNDAITSQTHHPYTSCDTLQASVILQRRASVPTNSFASMDLGFTEPIYDFGASTYTYSTGRNQIPTHANRHHSQSVSMDDISPKGYPSKCPHPECVSKPNKRRSLTFTTYKDWRCHFNRTHVKPHRCGIKDCEMAFCTNADVKRHRLARHIDKEEPRQFPCMVPNCQAQQKEFTRSDKFKEHRDKWHGTFCCMVENCMRGLGHGFSNQAGLEKHHQRKHMQG</sequence>
<dbReference type="PROSITE" id="PS00028">
    <property type="entry name" value="ZINC_FINGER_C2H2_1"/>
    <property type="match status" value="1"/>
</dbReference>
<keyword evidence="5" id="KW-0805">Transcription regulation</keyword>
<dbReference type="InterPro" id="IPR051061">
    <property type="entry name" value="Zinc_finger_trans_reg"/>
</dbReference>
<gene>
    <name evidence="10" type="ORF">DSL72_004920</name>
</gene>
<evidence type="ECO:0000256" key="7">
    <source>
        <dbReference type="ARBA" id="ARBA00023242"/>
    </source>
</evidence>
<dbReference type="InterPro" id="IPR013087">
    <property type="entry name" value="Znf_C2H2_type"/>
</dbReference>
<evidence type="ECO:0000256" key="2">
    <source>
        <dbReference type="ARBA" id="ARBA00022723"/>
    </source>
</evidence>
<dbReference type="GO" id="GO:0005634">
    <property type="term" value="C:nucleus"/>
    <property type="evidence" value="ECO:0007669"/>
    <property type="project" value="UniProtKB-SubCell"/>
</dbReference>
<evidence type="ECO:0000256" key="1">
    <source>
        <dbReference type="ARBA" id="ARBA00004123"/>
    </source>
</evidence>
<keyword evidence="11" id="KW-1185">Reference proteome</keyword>
<dbReference type="AlphaFoldDB" id="A0A8A3PA34"/>
<dbReference type="EMBL" id="CP063405">
    <property type="protein sequence ID" value="QSZ30397.1"/>
    <property type="molecule type" value="Genomic_DNA"/>
</dbReference>
<evidence type="ECO:0000256" key="4">
    <source>
        <dbReference type="ARBA" id="ARBA00022833"/>
    </source>
</evidence>
<dbReference type="OrthoDB" id="3501905at2759"/>
<evidence type="ECO:0000256" key="5">
    <source>
        <dbReference type="ARBA" id="ARBA00023015"/>
    </source>
</evidence>
<evidence type="ECO:0000256" key="8">
    <source>
        <dbReference type="SAM" id="MobiDB-lite"/>
    </source>
</evidence>
<name>A0A8A3PA34_9HELO</name>
<dbReference type="SMART" id="SM00355">
    <property type="entry name" value="ZnF_C2H2"/>
    <property type="match status" value="4"/>
</dbReference>
<reference evidence="10" key="1">
    <citation type="submission" date="2020-10" db="EMBL/GenBank/DDBJ databases">
        <title>Genome Sequence of Monilinia vaccinii-corymbosi Sheds Light on Mummy Berry Disease Infection of Blueberry and Mating Type.</title>
        <authorList>
            <person name="Yow A.G."/>
            <person name="Zhang Y."/>
            <person name="Bansal K."/>
            <person name="Eacker S.M."/>
            <person name="Sullivan S."/>
            <person name="Liachko I."/>
            <person name="Cubeta M.A."/>
            <person name="Rollins J.A."/>
            <person name="Ashrafi H."/>
        </authorList>
    </citation>
    <scope>NUCLEOTIDE SEQUENCE</scope>
    <source>
        <strain evidence="10">RL-1</strain>
    </source>
</reference>
<dbReference type="Proteomes" id="UP000672032">
    <property type="component" value="Chromosome 1"/>
</dbReference>
<feature type="compositionally biased region" description="Basic and acidic residues" evidence="8">
    <location>
        <begin position="1"/>
        <end position="10"/>
    </location>
</feature>
<dbReference type="GO" id="GO:0006357">
    <property type="term" value="P:regulation of transcription by RNA polymerase II"/>
    <property type="evidence" value="ECO:0007669"/>
    <property type="project" value="TreeGrafter"/>
</dbReference>
<keyword evidence="2" id="KW-0479">Metal-binding</keyword>
<keyword evidence="6" id="KW-0804">Transcription</keyword>
<dbReference type="PANTHER" id="PTHR46179:SF13">
    <property type="entry name" value="C2H2-TYPE DOMAIN-CONTAINING PROTEIN"/>
    <property type="match status" value="1"/>
</dbReference>
<keyword evidence="3" id="KW-0863">Zinc-finger</keyword>